<dbReference type="GO" id="GO:0005829">
    <property type="term" value="C:cytosol"/>
    <property type="evidence" value="ECO:0007669"/>
    <property type="project" value="TreeGrafter"/>
</dbReference>
<reference evidence="1 2" key="1">
    <citation type="journal article" date="2005" name="Int. J. Syst. Evol. Microbiol.">
        <title>Nitrincola lacisaponensis gen. nov., sp. nov., a novel alkaliphilic bacterium isolated from an alkaline, saline lake.</title>
        <authorList>
            <person name="Dimitriu P.A."/>
            <person name="Shukla S.K."/>
            <person name="Conradt J."/>
            <person name="Marquez M.C."/>
            <person name="Ventosa A."/>
            <person name="Maglia A."/>
            <person name="Peyton B.M."/>
            <person name="Pinkart H.C."/>
            <person name="Mormile M.R."/>
        </authorList>
    </citation>
    <scope>NUCLEOTIDE SEQUENCE [LARGE SCALE GENOMIC DNA]</scope>
    <source>
        <strain evidence="1 2">4CA</strain>
    </source>
</reference>
<dbReference type="PATRIC" id="fig|267850.7.peg.2371"/>
<evidence type="ECO:0000313" key="1">
    <source>
        <dbReference type="EMBL" id="KDE39274.1"/>
    </source>
</evidence>
<keyword evidence="2" id="KW-1185">Reference proteome</keyword>
<dbReference type="PANTHER" id="PTHR37419">
    <property type="entry name" value="SERINE/THREONINE-PROTEIN KINASE TOXIN HIPA"/>
    <property type="match status" value="1"/>
</dbReference>
<evidence type="ECO:0000313" key="2">
    <source>
        <dbReference type="Proteomes" id="UP000027318"/>
    </source>
</evidence>
<dbReference type="STRING" id="267850.ADINL_2403"/>
<protein>
    <submittedName>
        <fullName evidence="1">Uncharacterized protein</fullName>
    </submittedName>
</protein>
<organism evidence="1 2">
    <name type="scientific">Nitrincola lacisaponensis</name>
    <dbReference type="NCBI Taxonomy" id="267850"/>
    <lineage>
        <taxon>Bacteria</taxon>
        <taxon>Pseudomonadati</taxon>
        <taxon>Pseudomonadota</taxon>
        <taxon>Gammaproteobacteria</taxon>
        <taxon>Oceanospirillales</taxon>
        <taxon>Oceanospirillaceae</taxon>
        <taxon>Nitrincola</taxon>
    </lineage>
</organism>
<gene>
    <name evidence="1" type="ORF">ADINL_2403</name>
</gene>
<dbReference type="InterPro" id="IPR052028">
    <property type="entry name" value="HipA_Ser/Thr_kinase"/>
</dbReference>
<dbReference type="AlphaFoldDB" id="A0A063Y0Q0"/>
<dbReference type="Proteomes" id="UP000027318">
    <property type="component" value="Unassembled WGS sequence"/>
</dbReference>
<dbReference type="PANTHER" id="PTHR37419:SF8">
    <property type="entry name" value="TOXIN YJJJ"/>
    <property type="match status" value="1"/>
</dbReference>
<accession>A0A063Y0Q0</accession>
<proteinExistence type="predicted"/>
<sequence>MELYVEIYHSGQWHQAAVLELLQADKGRQGAVRLIYDQAYALNWMFRDDEHACSLNLPVELMLHHTSDQWFGFMEDIVPAGASRRYWITRLGIGHLSQGAQDSLLLEKGSIAPVGNMRIRNALPSREAFDLLENRRFDLDDVVERQVDFLDYAQEMGAASGGATGAGGEAPKLILRCSEDDKVWIDTWQDDPAHLNKEAGSFLNHFDVLQQLVVKLSSQHRVVEKGGSFDQ</sequence>
<comment type="caution">
    <text evidence="1">The sequence shown here is derived from an EMBL/GenBank/DDBJ whole genome shotgun (WGS) entry which is preliminary data.</text>
</comment>
<dbReference type="GO" id="GO:0004674">
    <property type="term" value="F:protein serine/threonine kinase activity"/>
    <property type="evidence" value="ECO:0007669"/>
    <property type="project" value="TreeGrafter"/>
</dbReference>
<dbReference type="EMBL" id="JMSZ01000032">
    <property type="protein sequence ID" value="KDE39274.1"/>
    <property type="molecule type" value="Genomic_DNA"/>
</dbReference>
<name>A0A063Y0Q0_9GAMM</name>